<organism evidence="1 2">
    <name type="scientific">Dictyobacter arantiisoli</name>
    <dbReference type="NCBI Taxonomy" id="2014874"/>
    <lineage>
        <taxon>Bacteria</taxon>
        <taxon>Bacillati</taxon>
        <taxon>Chloroflexota</taxon>
        <taxon>Ktedonobacteria</taxon>
        <taxon>Ktedonobacterales</taxon>
        <taxon>Dictyobacteraceae</taxon>
        <taxon>Dictyobacter</taxon>
    </lineage>
</organism>
<protein>
    <recommendedName>
        <fullName evidence="3">Transposase</fullName>
    </recommendedName>
</protein>
<keyword evidence="2" id="KW-1185">Reference proteome</keyword>
<sequence length="98" mass="10984">MRTALVEAAHAATHCKESYLSAQYHRLVLRRGGKKATIAVGHTLLVIVYHVLADEKDYQELGGNFFDEHDRQAVQKRLVHRLEMLGYEVTLAPTSPAA</sequence>
<dbReference type="RefSeq" id="WP_149404460.1">
    <property type="nucleotide sequence ID" value="NZ_BIXY01000130.1"/>
</dbReference>
<proteinExistence type="predicted"/>
<dbReference type="Proteomes" id="UP000322530">
    <property type="component" value="Unassembled WGS sequence"/>
</dbReference>
<evidence type="ECO:0008006" key="3">
    <source>
        <dbReference type="Google" id="ProtNLM"/>
    </source>
</evidence>
<dbReference type="EMBL" id="BIXY01000130">
    <property type="protein sequence ID" value="GCF11639.1"/>
    <property type="molecule type" value="Genomic_DNA"/>
</dbReference>
<evidence type="ECO:0000313" key="2">
    <source>
        <dbReference type="Proteomes" id="UP000322530"/>
    </source>
</evidence>
<comment type="caution">
    <text evidence="1">The sequence shown here is derived from an EMBL/GenBank/DDBJ whole genome shotgun (WGS) entry which is preliminary data.</text>
</comment>
<reference evidence="1 2" key="1">
    <citation type="submission" date="2019-01" db="EMBL/GenBank/DDBJ databases">
        <title>Draft genome sequence of Dictyobacter sp. Uno17.</title>
        <authorList>
            <person name="Wang C.M."/>
            <person name="Zheng Y."/>
            <person name="Sakai Y."/>
            <person name="Abe K."/>
            <person name="Yokota A."/>
            <person name="Yabe S."/>
        </authorList>
    </citation>
    <scope>NUCLEOTIDE SEQUENCE [LARGE SCALE GENOMIC DNA]</scope>
    <source>
        <strain evidence="1 2">Uno17</strain>
    </source>
</reference>
<name>A0A5A5TKQ3_9CHLR</name>
<dbReference type="AlphaFoldDB" id="A0A5A5TKQ3"/>
<dbReference type="OrthoDB" id="166133at2"/>
<evidence type="ECO:0000313" key="1">
    <source>
        <dbReference type="EMBL" id="GCF11639.1"/>
    </source>
</evidence>
<gene>
    <name evidence="1" type="ORF">KDI_52030</name>
</gene>
<accession>A0A5A5TKQ3</accession>